<proteinExistence type="predicted"/>
<protein>
    <submittedName>
        <fullName evidence="1">Uncharacterized protein</fullName>
    </submittedName>
</protein>
<reference evidence="1" key="1">
    <citation type="submission" date="2023-07" db="EMBL/GenBank/DDBJ databases">
        <title>Sorghum-associated microbial communities from plants grown in Nebraska, USA.</title>
        <authorList>
            <person name="Schachtman D."/>
        </authorList>
    </citation>
    <scope>NUCLEOTIDE SEQUENCE</scope>
    <source>
        <strain evidence="1">BE330</strain>
    </source>
</reference>
<gene>
    <name evidence="1" type="ORF">J2Y00_003090</name>
</gene>
<dbReference type="EMBL" id="JAVDQK010000007">
    <property type="protein sequence ID" value="MDR6219487.1"/>
    <property type="molecule type" value="Genomic_DNA"/>
</dbReference>
<dbReference type="AlphaFoldDB" id="A0AAE4BNG2"/>
<sequence length="59" mass="6684">MQGEWNGYATTNSREYFAELSSAYFLSFPPLDRARLKRLDPVGYAAIEVAWGPEVSPEE</sequence>
<organism evidence="1 2">
    <name type="scientific">Deinococcus soli</name>
    <name type="common">ex Cha et al. 2016</name>
    <dbReference type="NCBI Taxonomy" id="1309411"/>
    <lineage>
        <taxon>Bacteria</taxon>
        <taxon>Thermotogati</taxon>
        <taxon>Deinococcota</taxon>
        <taxon>Deinococci</taxon>
        <taxon>Deinococcales</taxon>
        <taxon>Deinococcaceae</taxon>
        <taxon>Deinococcus</taxon>
    </lineage>
</organism>
<dbReference type="GO" id="GO:0008237">
    <property type="term" value="F:metallopeptidase activity"/>
    <property type="evidence" value="ECO:0007669"/>
    <property type="project" value="InterPro"/>
</dbReference>
<comment type="caution">
    <text evidence="1">The sequence shown here is derived from an EMBL/GenBank/DDBJ whole genome shotgun (WGS) entry which is preliminary data.</text>
</comment>
<dbReference type="Gene3D" id="3.40.390.10">
    <property type="entry name" value="Collagenase (Catalytic Domain)"/>
    <property type="match status" value="1"/>
</dbReference>
<evidence type="ECO:0000313" key="1">
    <source>
        <dbReference type="EMBL" id="MDR6219487.1"/>
    </source>
</evidence>
<evidence type="ECO:0000313" key="2">
    <source>
        <dbReference type="Proteomes" id="UP001185331"/>
    </source>
</evidence>
<dbReference type="Proteomes" id="UP001185331">
    <property type="component" value="Unassembled WGS sequence"/>
</dbReference>
<name>A0AAE4BNG2_9DEIO</name>
<accession>A0AAE4BNG2</accession>
<dbReference type="InterPro" id="IPR024079">
    <property type="entry name" value="MetalloPept_cat_dom_sf"/>
</dbReference>
<dbReference type="RefSeq" id="WP_309849901.1">
    <property type="nucleotide sequence ID" value="NZ_JAVDQJ010000001.1"/>
</dbReference>
<dbReference type="SUPFAM" id="SSF55486">
    <property type="entry name" value="Metalloproteases ('zincins'), catalytic domain"/>
    <property type="match status" value="1"/>
</dbReference>